<feature type="transmembrane region" description="Helical" evidence="1">
    <location>
        <begin position="1309"/>
        <end position="1327"/>
    </location>
</feature>
<comment type="caution">
    <text evidence="2">The sequence shown here is derived from an EMBL/GenBank/DDBJ whole genome shotgun (WGS) entry which is preliminary data.</text>
</comment>
<feature type="transmembrane region" description="Helical" evidence="1">
    <location>
        <begin position="236"/>
        <end position="254"/>
    </location>
</feature>
<accession>A0A8S1NGF8</accession>
<proteinExistence type="predicted"/>
<name>A0A8S1NGF8_PARPR</name>
<organism evidence="2 3">
    <name type="scientific">Paramecium primaurelia</name>
    <dbReference type="NCBI Taxonomy" id="5886"/>
    <lineage>
        <taxon>Eukaryota</taxon>
        <taxon>Sar</taxon>
        <taxon>Alveolata</taxon>
        <taxon>Ciliophora</taxon>
        <taxon>Intramacronucleata</taxon>
        <taxon>Oligohymenophorea</taxon>
        <taxon>Peniculida</taxon>
        <taxon>Parameciidae</taxon>
        <taxon>Paramecium</taxon>
    </lineage>
</organism>
<keyword evidence="1" id="KW-1133">Transmembrane helix</keyword>
<dbReference type="OMA" id="ITTFKEN"/>
<evidence type="ECO:0008006" key="4">
    <source>
        <dbReference type="Google" id="ProtNLM"/>
    </source>
</evidence>
<feature type="transmembrane region" description="Helical" evidence="1">
    <location>
        <begin position="73"/>
        <end position="96"/>
    </location>
</feature>
<feature type="transmembrane region" description="Helical" evidence="1">
    <location>
        <begin position="1378"/>
        <end position="1395"/>
    </location>
</feature>
<feature type="transmembrane region" description="Helical" evidence="1">
    <location>
        <begin position="1167"/>
        <end position="1187"/>
    </location>
</feature>
<sequence length="1435" mass="169327">MNEKLSRWLNYFIELYLKNEEQQIVFPSILILILRFQQALQTLSYIYGKNAHSYLSLISMFARPQVYLPSSDIAQYVISIICLFYLLNIVSTISYFKYIKAYGQLLRSGLLNFFFEYSTGIIKMFTHILLLLISITETLILQGTLNAQTINFQHTRYTILDFIIQSLNYTIMIFYSYELSNQSIIFLAFAINLLRAINQLYYSPLKNLNTKCMLLTIYIYNLYQGFMWIFSIQRDFISELVLIPLIYNVFYLTYMKIFKQCILLKNNRVCDMLSILVFLDNIKELKTIKIQKPKNSKDKIIYCSLLMMQGHNYEAFCELIAINDQELNILEQFKKKVIKKLCINKIDINIQVQSEMQHRLSITVASLIASEQQNSIIYDDVIQILKEKIRILLLLAQSQTSYHYSQYFSFTSKLLDLQKRLEIQYKNYACSKTQCILGFFYVEVINDYLAANSLFSVMSISDEKVRRININQDVFSNKMVFIITTFKENLIIKKLSSDAPKFFNKSIDSLQGQSANILIPPGISEHHDQFILEFLSTGQAKYMRVINSNYYYSSEQNYMTNIEFAFDVNLQNDFSFISFIQPVLNQPMSLIINNEHIITCISEGLIQYLELKYSITKYLGNKIQEILPEFQSPNQNYQIIENAEAIFQKNNEDEGLFQQIQESYITTYNIYQKKYKEQIIYYIITFEFFKKNLGQSSMIYSKMSPINSFRKDQLIQSCFNLINQESFVKIPYNEQNSQQKILNQQDARKLFQIEDISEQPIITNEIKLISQSENFNLISPNSKVEMLTYDQVKFPKQKLNKNNVRISIAEEQSSQERVVAYQDDRSSQVSSLLGVRKSKFYKKYEIVQKITNLQSFSKNHQILITLFVFSILIQFAVQILQLIQLNINLTNLVSDIDLLQIKYFVFQPLETFLLTRYTIVSYSQQRDSKAITLAQFNELIKFPRSNLVLGYDSLDQNLKQVMNRPELQDFLENTYLDIYIYIKSGIGEKYNISLRNSISILKNYQYTSKMAYVIDGVAQADSPYSYYQYKNYLPLKTLFSELNQIVQEQTIERSYNLQRQILIILFTCIFLLFLFQIEIFIFYIRITKRVNRHFQLLHNIPGQYIDYEILRIKYLVERLFKDQNILFKYQFNLSEKEKLLEQYNDKVLAIRRSNQKLNSINCNEIRYYLFMILIMLIMAGNSLLTFLEGWDYLDKYPATAKFYRAVSDVGTDIPTMYAQRDILYGRANLRLYTEQDCQDLLNEVKLAVNRTSSFIDRSIQFDKYLVSSTFEDLYQSIQTHDLCDFLPDDLKYKSVTLCPIVMNQNMKMGLKAVLVYIINFITTDMEINQFKNRTTQNYLELEGAFLVSNIIGSINQLFNKDLTQQTEKIISQINLHNIFILSVLCLIILFILTVFKQKLISKYLIVQRFVYILPVYHLFLDNVFERNLRQLVQQN</sequence>
<protein>
    <recommendedName>
        <fullName evidence="4">Transmembrane protein</fullName>
    </recommendedName>
</protein>
<feature type="transmembrane region" description="Helical" evidence="1">
    <location>
        <begin position="1061"/>
        <end position="1084"/>
    </location>
</feature>
<feature type="transmembrane region" description="Helical" evidence="1">
    <location>
        <begin position="862"/>
        <end position="883"/>
    </location>
</feature>
<evidence type="ECO:0000313" key="2">
    <source>
        <dbReference type="EMBL" id="CAD8091788.1"/>
    </source>
</evidence>
<evidence type="ECO:0000256" key="1">
    <source>
        <dbReference type="SAM" id="Phobius"/>
    </source>
</evidence>
<evidence type="ECO:0000313" key="3">
    <source>
        <dbReference type="Proteomes" id="UP000688137"/>
    </source>
</evidence>
<reference evidence="2" key="1">
    <citation type="submission" date="2021-01" db="EMBL/GenBank/DDBJ databases">
        <authorList>
            <consortium name="Genoscope - CEA"/>
            <person name="William W."/>
        </authorList>
    </citation>
    <scope>NUCLEOTIDE SEQUENCE</scope>
</reference>
<feature type="transmembrane region" description="Helical" evidence="1">
    <location>
        <begin position="213"/>
        <end position="230"/>
    </location>
</feature>
<keyword evidence="3" id="KW-1185">Reference proteome</keyword>
<dbReference type="Proteomes" id="UP000688137">
    <property type="component" value="Unassembled WGS sequence"/>
</dbReference>
<keyword evidence="1" id="KW-0472">Membrane</keyword>
<gene>
    <name evidence="2" type="ORF">PPRIM_AZ9-3.1.T0890061</name>
</gene>
<keyword evidence="1" id="KW-0812">Transmembrane</keyword>
<dbReference type="EMBL" id="CAJJDM010000092">
    <property type="protein sequence ID" value="CAD8091788.1"/>
    <property type="molecule type" value="Genomic_DNA"/>
</dbReference>